<gene>
    <name evidence="1" type="ORF">M378DRAFT_174275</name>
</gene>
<feature type="non-terminal residue" evidence="1">
    <location>
        <position position="75"/>
    </location>
</feature>
<organism evidence="1 2">
    <name type="scientific">Amanita muscaria (strain Koide BX008)</name>
    <dbReference type="NCBI Taxonomy" id="946122"/>
    <lineage>
        <taxon>Eukaryota</taxon>
        <taxon>Fungi</taxon>
        <taxon>Dikarya</taxon>
        <taxon>Basidiomycota</taxon>
        <taxon>Agaricomycotina</taxon>
        <taxon>Agaricomycetes</taxon>
        <taxon>Agaricomycetidae</taxon>
        <taxon>Agaricales</taxon>
        <taxon>Pluteineae</taxon>
        <taxon>Amanitaceae</taxon>
        <taxon>Amanita</taxon>
    </lineage>
</organism>
<keyword evidence="2" id="KW-1185">Reference proteome</keyword>
<dbReference type="InParanoid" id="A0A0C2WEA6"/>
<protein>
    <submittedName>
        <fullName evidence="1">Uncharacterized protein</fullName>
    </submittedName>
</protein>
<sequence length="75" mass="7775">MDGADGVEDTEDADDAKDVVEVALVVPSNAAKADCLFTPSSVDGKDGEDRGGQYQLVLPPLLLLLSCPCCPCAYS</sequence>
<reference evidence="1 2" key="1">
    <citation type="submission" date="2014-04" db="EMBL/GenBank/DDBJ databases">
        <title>Evolutionary Origins and Diversification of the Mycorrhizal Mutualists.</title>
        <authorList>
            <consortium name="DOE Joint Genome Institute"/>
            <consortium name="Mycorrhizal Genomics Consortium"/>
            <person name="Kohler A."/>
            <person name="Kuo A."/>
            <person name="Nagy L.G."/>
            <person name="Floudas D."/>
            <person name="Copeland A."/>
            <person name="Barry K.W."/>
            <person name="Cichocki N."/>
            <person name="Veneault-Fourrey C."/>
            <person name="LaButti K."/>
            <person name="Lindquist E.A."/>
            <person name="Lipzen A."/>
            <person name="Lundell T."/>
            <person name="Morin E."/>
            <person name="Murat C."/>
            <person name="Riley R."/>
            <person name="Ohm R."/>
            <person name="Sun H."/>
            <person name="Tunlid A."/>
            <person name="Henrissat B."/>
            <person name="Grigoriev I.V."/>
            <person name="Hibbett D.S."/>
            <person name="Martin F."/>
        </authorList>
    </citation>
    <scope>NUCLEOTIDE SEQUENCE [LARGE SCALE GENOMIC DNA]</scope>
    <source>
        <strain evidence="1 2">Koide BX008</strain>
    </source>
</reference>
<dbReference type="HOGENOM" id="CLU_2677646_0_0_1"/>
<evidence type="ECO:0000313" key="2">
    <source>
        <dbReference type="Proteomes" id="UP000054549"/>
    </source>
</evidence>
<proteinExistence type="predicted"/>
<accession>A0A0C2WEA6</accession>
<name>A0A0C2WEA6_AMAMK</name>
<dbReference type="EMBL" id="KN818781">
    <property type="protein sequence ID" value="KIL54378.1"/>
    <property type="molecule type" value="Genomic_DNA"/>
</dbReference>
<dbReference type="AlphaFoldDB" id="A0A0C2WEA6"/>
<evidence type="ECO:0000313" key="1">
    <source>
        <dbReference type="EMBL" id="KIL54378.1"/>
    </source>
</evidence>
<dbReference type="Proteomes" id="UP000054549">
    <property type="component" value="Unassembled WGS sequence"/>
</dbReference>